<dbReference type="GeneID" id="73047457"/>
<feature type="transmembrane region" description="Helical" evidence="1">
    <location>
        <begin position="12"/>
        <end position="36"/>
    </location>
</feature>
<keyword evidence="3" id="KW-1185">Reference proteome</keyword>
<dbReference type="EMBL" id="JBHSHT010000004">
    <property type="protein sequence ID" value="MFC4826987.1"/>
    <property type="molecule type" value="Genomic_DNA"/>
</dbReference>
<dbReference type="Proteomes" id="UP001595945">
    <property type="component" value="Unassembled WGS sequence"/>
</dbReference>
<comment type="caution">
    <text evidence="2">The sequence shown here is derived from an EMBL/GenBank/DDBJ whole genome shotgun (WGS) entry which is preliminary data.</text>
</comment>
<organism evidence="2 3">
    <name type="scientific">Halorussus aquaticus</name>
    <dbReference type="NCBI Taxonomy" id="2953748"/>
    <lineage>
        <taxon>Archaea</taxon>
        <taxon>Methanobacteriati</taxon>
        <taxon>Methanobacteriota</taxon>
        <taxon>Stenosarchaea group</taxon>
        <taxon>Halobacteria</taxon>
        <taxon>Halobacteriales</taxon>
        <taxon>Haladaptataceae</taxon>
        <taxon>Halorussus</taxon>
    </lineage>
</organism>
<accession>A0ABD5Q8E9</accession>
<keyword evidence="1" id="KW-1133">Transmembrane helix</keyword>
<evidence type="ECO:0008006" key="4">
    <source>
        <dbReference type="Google" id="ProtNLM"/>
    </source>
</evidence>
<keyword evidence="1" id="KW-0472">Membrane</keyword>
<dbReference type="RefSeq" id="WP_254270682.1">
    <property type="nucleotide sequence ID" value="NZ_CP100402.1"/>
</dbReference>
<proteinExistence type="predicted"/>
<sequence>MSQNSDSLRSVGVIVGVFAAIGVGLGLTGFISIGWIEGTFTSADQSGFANSLGQMFVGLVFLQSVIITFFTGPTVAALAGLVTGISKTSKTRAAGISGIGAFVGFYIMVLIAILVMSMAYSTSGGSGSGGSGSFDLVNTLVTAAKAGIPTAAVGVVAGYIGSHFEGINISLGQQSPSPQSMSDD</sequence>
<feature type="transmembrane region" description="Helical" evidence="1">
    <location>
        <begin position="94"/>
        <end position="120"/>
    </location>
</feature>
<reference evidence="2 3" key="1">
    <citation type="journal article" date="2019" name="Int. J. Syst. Evol. Microbiol.">
        <title>The Global Catalogue of Microorganisms (GCM) 10K type strain sequencing project: providing services to taxonomists for standard genome sequencing and annotation.</title>
        <authorList>
            <consortium name="The Broad Institute Genomics Platform"/>
            <consortium name="The Broad Institute Genome Sequencing Center for Infectious Disease"/>
            <person name="Wu L."/>
            <person name="Ma J."/>
        </authorList>
    </citation>
    <scope>NUCLEOTIDE SEQUENCE [LARGE SCALE GENOMIC DNA]</scope>
    <source>
        <strain evidence="2 3">XZYJ18</strain>
    </source>
</reference>
<name>A0ABD5Q8E9_9EURY</name>
<feature type="transmembrane region" description="Helical" evidence="1">
    <location>
        <begin position="140"/>
        <end position="160"/>
    </location>
</feature>
<evidence type="ECO:0000256" key="1">
    <source>
        <dbReference type="SAM" id="Phobius"/>
    </source>
</evidence>
<feature type="transmembrane region" description="Helical" evidence="1">
    <location>
        <begin position="56"/>
        <end position="82"/>
    </location>
</feature>
<gene>
    <name evidence="2" type="ORF">ACFO9K_22305</name>
</gene>
<evidence type="ECO:0000313" key="3">
    <source>
        <dbReference type="Proteomes" id="UP001595945"/>
    </source>
</evidence>
<keyword evidence="1" id="KW-0812">Transmembrane</keyword>
<dbReference type="AlphaFoldDB" id="A0ABD5Q8E9"/>
<protein>
    <recommendedName>
        <fullName evidence="4">DUF4064 domain-containing protein</fullName>
    </recommendedName>
</protein>
<evidence type="ECO:0000313" key="2">
    <source>
        <dbReference type="EMBL" id="MFC4826987.1"/>
    </source>
</evidence>